<dbReference type="CDD" id="cd01396">
    <property type="entry name" value="MeCP2_MBD"/>
    <property type="match status" value="1"/>
</dbReference>
<accession>A0A178UI30</accession>
<dbReference type="SUPFAM" id="SSF54171">
    <property type="entry name" value="DNA-binding domain"/>
    <property type="match status" value="1"/>
</dbReference>
<comment type="caution">
    <text evidence="8">The sequence shown here is derived from an EMBL/GenBank/DDBJ whole genome shotgun (WGS) entry which is preliminary data.</text>
</comment>
<organism evidence="8 9">
    <name type="scientific">Arabidopsis thaliana</name>
    <name type="common">Mouse-ear cress</name>
    <dbReference type="NCBI Taxonomy" id="3702"/>
    <lineage>
        <taxon>Eukaryota</taxon>
        <taxon>Viridiplantae</taxon>
        <taxon>Streptophyta</taxon>
        <taxon>Embryophyta</taxon>
        <taxon>Tracheophyta</taxon>
        <taxon>Spermatophyta</taxon>
        <taxon>Magnoliopsida</taxon>
        <taxon>eudicotyledons</taxon>
        <taxon>Gunneridae</taxon>
        <taxon>Pentapetalae</taxon>
        <taxon>rosids</taxon>
        <taxon>malvids</taxon>
        <taxon>Brassicales</taxon>
        <taxon>Brassicaceae</taxon>
        <taxon>Camelineae</taxon>
        <taxon>Arabidopsis</taxon>
    </lineage>
</organism>
<evidence type="ECO:0000256" key="1">
    <source>
        <dbReference type="ARBA" id="ARBA00004123"/>
    </source>
</evidence>
<reference evidence="9" key="1">
    <citation type="journal article" date="2016" name="Proc. Natl. Acad. Sci. U.S.A.">
        <title>Chromosome-level assembly of Arabidopsis thaliana Ler reveals the extent of translocation and inversion polymorphisms.</title>
        <authorList>
            <person name="Zapata L."/>
            <person name="Ding J."/>
            <person name="Willing E.M."/>
            <person name="Hartwig B."/>
            <person name="Bezdan D."/>
            <person name="Jiao W.B."/>
            <person name="Patel V."/>
            <person name="Velikkakam James G."/>
            <person name="Koornneef M."/>
            <person name="Ossowski S."/>
            <person name="Schneeberger K."/>
        </authorList>
    </citation>
    <scope>NUCLEOTIDE SEQUENCE [LARGE SCALE GENOMIC DNA]</scope>
    <source>
        <strain evidence="9">cv. Landsberg erecta</strain>
    </source>
</reference>
<evidence type="ECO:0000256" key="3">
    <source>
        <dbReference type="ARBA" id="ARBA00023125"/>
    </source>
</evidence>
<dbReference type="GO" id="GO:0005634">
    <property type="term" value="C:nucleus"/>
    <property type="evidence" value="ECO:0007669"/>
    <property type="project" value="UniProtKB-SubCell"/>
</dbReference>
<dbReference type="EMBL" id="LUHQ01000005">
    <property type="protein sequence ID" value="OAO93443.1"/>
    <property type="molecule type" value="Genomic_DNA"/>
</dbReference>
<dbReference type="AlphaFoldDB" id="A0A178UI30"/>
<dbReference type="ExpressionAtlas" id="A0A178UI30">
    <property type="expression patterns" value="baseline and differential"/>
</dbReference>
<keyword evidence="4" id="KW-0804">Transcription</keyword>
<keyword evidence="3" id="KW-0238">DNA-binding</keyword>
<feature type="domain" description="MBD" evidence="7">
    <location>
        <begin position="71"/>
        <end position="146"/>
    </location>
</feature>
<comment type="subcellular location">
    <subcellularLocation>
        <location evidence="1">Nucleus</location>
    </subcellularLocation>
</comment>
<dbReference type="SMART" id="SM00391">
    <property type="entry name" value="MBD"/>
    <property type="match status" value="1"/>
</dbReference>
<dbReference type="PROSITE" id="PS50982">
    <property type="entry name" value="MBD"/>
    <property type="match status" value="1"/>
</dbReference>
<sequence length="225" mass="24463">MSDSVAGDFPPDPLLASGAFISSAGDGTLDSSAKRRPIQGGIGISGSGESVRIGMANGTDQVNHQTESKSRKRAAPGDNWLPPGWRVEDKIRTSGATAGSVDKYYYEPNTGRKFRSRTEVLYYLEHGTSKRGTKKAENTYFNPDHFEGQGSNRVTRNATVPPPPPPPLDFDFKNPPDKVSWSMANAGEEGWIPNIGDVKVQDSVRRDWSTAFTFITSRNPSKVSA</sequence>
<gene>
    <name evidence="8" type="ordered locus">AXX17_At5g58780</name>
</gene>
<dbReference type="Gene3D" id="3.30.890.10">
    <property type="entry name" value="Methyl-cpg-binding Protein 2, Chain A"/>
    <property type="match status" value="1"/>
</dbReference>
<evidence type="ECO:0000256" key="4">
    <source>
        <dbReference type="ARBA" id="ARBA00023163"/>
    </source>
</evidence>
<evidence type="ECO:0000256" key="6">
    <source>
        <dbReference type="SAM" id="MobiDB-lite"/>
    </source>
</evidence>
<name>A0A178UI30_ARATH</name>
<keyword evidence="2" id="KW-0805">Transcription regulation</keyword>
<keyword evidence="5" id="KW-0539">Nucleus</keyword>
<feature type="region of interest" description="Disordered" evidence="6">
    <location>
        <begin position="25"/>
        <end position="92"/>
    </location>
</feature>
<dbReference type="PANTHER" id="PTHR12396">
    <property type="entry name" value="METHYL-CPG BINDING PROTEIN, MBD"/>
    <property type="match status" value="1"/>
</dbReference>
<evidence type="ECO:0000256" key="2">
    <source>
        <dbReference type="ARBA" id="ARBA00023015"/>
    </source>
</evidence>
<dbReference type="InterPro" id="IPR016177">
    <property type="entry name" value="DNA-bd_dom_sf"/>
</dbReference>
<dbReference type="Pfam" id="PF01429">
    <property type="entry name" value="MBD"/>
    <property type="match status" value="1"/>
</dbReference>
<evidence type="ECO:0000259" key="7">
    <source>
        <dbReference type="PROSITE" id="PS50982"/>
    </source>
</evidence>
<dbReference type="Proteomes" id="UP000078284">
    <property type="component" value="Chromosome 5"/>
</dbReference>
<proteinExistence type="predicted"/>
<dbReference type="GO" id="GO:0003677">
    <property type="term" value="F:DNA binding"/>
    <property type="evidence" value="ECO:0007669"/>
    <property type="project" value="UniProtKB-KW"/>
</dbReference>
<evidence type="ECO:0000313" key="8">
    <source>
        <dbReference type="EMBL" id="OAO93443.1"/>
    </source>
</evidence>
<dbReference type="InterPro" id="IPR001739">
    <property type="entry name" value="Methyl_CpG_DNA-bd"/>
</dbReference>
<protein>
    <submittedName>
        <fullName evidence="8">MBD6</fullName>
    </submittedName>
</protein>
<evidence type="ECO:0000313" key="9">
    <source>
        <dbReference type="Proteomes" id="UP000078284"/>
    </source>
</evidence>
<evidence type="ECO:0000256" key="5">
    <source>
        <dbReference type="ARBA" id="ARBA00023242"/>
    </source>
</evidence>
<dbReference type="PANTHER" id="PTHR12396:SF46">
    <property type="entry name" value="METHYL-CPG-BINDING DOMAIN-CONTAINING PROTEIN 6"/>
    <property type="match status" value="1"/>
</dbReference>